<name>A0A8J7WRY3_9ACTN</name>
<dbReference type="Pfam" id="PF10739">
    <property type="entry name" value="DUF2550"/>
    <property type="match status" value="1"/>
</dbReference>
<keyword evidence="3" id="KW-1185">Reference proteome</keyword>
<reference evidence="2" key="1">
    <citation type="submission" date="2021-04" db="EMBL/GenBank/DDBJ databases">
        <title>Genome based classification of Actinospica acidithermotolerans sp. nov., an actinobacterium isolated from an Indonesian hot spring.</title>
        <authorList>
            <person name="Kusuma A.B."/>
            <person name="Putra K.E."/>
            <person name="Nafisah S."/>
            <person name="Loh J."/>
            <person name="Nouioui I."/>
            <person name="Goodfellow M."/>
        </authorList>
    </citation>
    <scope>NUCLEOTIDE SEQUENCE</scope>
    <source>
        <strain evidence="2">DSM 45618</strain>
    </source>
</reference>
<evidence type="ECO:0000256" key="1">
    <source>
        <dbReference type="SAM" id="MobiDB-lite"/>
    </source>
</evidence>
<comment type="caution">
    <text evidence="2">The sequence shown here is derived from an EMBL/GenBank/DDBJ whole genome shotgun (WGS) entry which is preliminary data.</text>
</comment>
<dbReference type="Proteomes" id="UP000677913">
    <property type="component" value="Unassembled WGS sequence"/>
</dbReference>
<organism evidence="2 3">
    <name type="scientific">Actinocrinis puniceicyclus</name>
    <dbReference type="NCBI Taxonomy" id="977794"/>
    <lineage>
        <taxon>Bacteria</taxon>
        <taxon>Bacillati</taxon>
        <taxon>Actinomycetota</taxon>
        <taxon>Actinomycetes</taxon>
        <taxon>Catenulisporales</taxon>
        <taxon>Actinospicaceae</taxon>
        <taxon>Actinocrinis</taxon>
    </lineage>
</organism>
<accession>A0A8J7WRY3</accession>
<sequence>MMIVTALLEWLAAVALMLLCAIGTLFARRVVIRRRGGTFDCSLRLTPGSARAAVHFGARVHDRGSVPSDGGEGGGDAHGHPSASERGSRTPLSASAVRAGRGWSYGIAQYENDRIDWYRIFSYAYRPAAVLTRRDLEVVGRRDAEGEDELALFPGWTIVECTFGTGLVELAMAPDALTGFLSWLEAAPPGQNVSRVS</sequence>
<dbReference type="InterPro" id="IPR019675">
    <property type="entry name" value="DUF2550"/>
</dbReference>
<dbReference type="AlphaFoldDB" id="A0A8J7WRY3"/>
<evidence type="ECO:0000313" key="3">
    <source>
        <dbReference type="Proteomes" id="UP000677913"/>
    </source>
</evidence>
<gene>
    <name evidence="2" type="ORF">KGA66_17675</name>
</gene>
<protein>
    <submittedName>
        <fullName evidence="2">DUF2550 domain-containing protein</fullName>
    </submittedName>
</protein>
<evidence type="ECO:0000313" key="2">
    <source>
        <dbReference type="EMBL" id="MBS2964892.1"/>
    </source>
</evidence>
<proteinExistence type="predicted"/>
<feature type="region of interest" description="Disordered" evidence="1">
    <location>
        <begin position="61"/>
        <end position="91"/>
    </location>
</feature>
<dbReference type="EMBL" id="JAGSXH010000063">
    <property type="protein sequence ID" value="MBS2964892.1"/>
    <property type="molecule type" value="Genomic_DNA"/>
</dbReference>